<dbReference type="PANTHER" id="PTHR32071">
    <property type="entry name" value="TRANSCRIPTIONAL REGULATORY PROTEIN"/>
    <property type="match status" value="1"/>
</dbReference>
<dbReference type="InterPro" id="IPR058031">
    <property type="entry name" value="AAA_lid_NorR"/>
</dbReference>
<dbReference type="SMART" id="SM00382">
    <property type="entry name" value="AAA"/>
    <property type="match status" value="1"/>
</dbReference>
<keyword evidence="5" id="KW-0804">Transcription</keyword>
<dbReference type="InterPro" id="IPR027417">
    <property type="entry name" value="P-loop_NTPase"/>
</dbReference>
<keyword evidence="3" id="KW-0805">Transcription regulation</keyword>
<dbReference type="PROSITE" id="PS00676">
    <property type="entry name" value="SIGMA54_INTERACT_2"/>
    <property type="match status" value="1"/>
</dbReference>
<keyword evidence="2" id="KW-0067">ATP-binding</keyword>
<dbReference type="InterPro" id="IPR002078">
    <property type="entry name" value="Sigma_54_int"/>
</dbReference>
<feature type="domain" description="Sigma-54 factor interaction" evidence="6">
    <location>
        <begin position="36"/>
        <end position="263"/>
    </location>
</feature>
<dbReference type="InterPro" id="IPR003593">
    <property type="entry name" value="AAA+_ATPase"/>
</dbReference>
<dbReference type="SUPFAM" id="SSF46689">
    <property type="entry name" value="Homeodomain-like"/>
    <property type="match status" value="1"/>
</dbReference>
<evidence type="ECO:0000313" key="7">
    <source>
        <dbReference type="EMBL" id="MDQ0269594.1"/>
    </source>
</evidence>
<evidence type="ECO:0000256" key="5">
    <source>
        <dbReference type="ARBA" id="ARBA00023163"/>
    </source>
</evidence>
<dbReference type="PROSITE" id="PS50045">
    <property type="entry name" value="SIGMA54_INTERACT_4"/>
    <property type="match status" value="1"/>
</dbReference>
<dbReference type="InterPro" id="IPR002197">
    <property type="entry name" value="HTH_Fis"/>
</dbReference>
<dbReference type="Pfam" id="PF02954">
    <property type="entry name" value="HTH_8"/>
    <property type="match status" value="1"/>
</dbReference>
<evidence type="ECO:0000256" key="3">
    <source>
        <dbReference type="ARBA" id="ARBA00023015"/>
    </source>
</evidence>
<evidence type="ECO:0000256" key="2">
    <source>
        <dbReference type="ARBA" id="ARBA00022840"/>
    </source>
</evidence>
<organism evidence="7 8">
    <name type="scientific">Cytobacillus purgationiresistens</name>
    <dbReference type="NCBI Taxonomy" id="863449"/>
    <lineage>
        <taxon>Bacteria</taxon>
        <taxon>Bacillati</taxon>
        <taxon>Bacillota</taxon>
        <taxon>Bacilli</taxon>
        <taxon>Bacillales</taxon>
        <taxon>Bacillaceae</taxon>
        <taxon>Cytobacillus</taxon>
    </lineage>
</organism>
<keyword evidence="4" id="KW-0238">DNA-binding</keyword>
<evidence type="ECO:0000259" key="6">
    <source>
        <dbReference type="PROSITE" id="PS50045"/>
    </source>
</evidence>
<gene>
    <name evidence="7" type="ORF">J2S17_001466</name>
</gene>
<dbReference type="PRINTS" id="PR01590">
    <property type="entry name" value="HTHFIS"/>
</dbReference>
<keyword evidence="1" id="KW-0547">Nucleotide-binding</keyword>
<reference evidence="7 8" key="1">
    <citation type="submission" date="2023-07" db="EMBL/GenBank/DDBJ databases">
        <title>Genomic Encyclopedia of Type Strains, Phase IV (KMG-IV): sequencing the most valuable type-strain genomes for metagenomic binning, comparative biology and taxonomic classification.</title>
        <authorList>
            <person name="Goeker M."/>
        </authorList>
    </citation>
    <scope>NUCLEOTIDE SEQUENCE [LARGE SCALE GENOMIC DNA]</scope>
    <source>
        <strain evidence="7 8">DSM 23494</strain>
    </source>
</reference>
<dbReference type="InterPro" id="IPR025943">
    <property type="entry name" value="Sigma_54_int_dom_ATP-bd_2"/>
</dbReference>
<comment type="caution">
    <text evidence="7">The sequence shown here is derived from an EMBL/GenBank/DDBJ whole genome shotgun (WGS) entry which is preliminary data.</text>
</comment>
<accession>A0ABU0AEB5</accession>
<keyword evidence="8" id="KW-1185">Reference proteome</keyword>
<dbReference type="CDD" id="cd00009">
    <property type="entry name" value="AAA"/>
    <property type="match status" value="1"/>
</dbReference>
<proteinExistence type="predicted"/>
<evidence type="ECO:0000256" key="4">
    <source>
        <dbReference type="ARBA" id="ARBA00023125"/>
    </source>
</evidence>
<dbReference type="PROSITE" id="PS00688">
    <property type="entry name" value="SIGMA54_INTERACT_3"/>
    <property type="match status" value="1"/>
</dbReference>
<dbReference type="EMBL" id="JAUSUB010000005">
    <property type="protein sequence ID" value="MDQ0269594.1"/>
    <property type="molecule type" value="Genomic_DNA"/>
</dbReference>
<dbReference type="PANTHER" id="PTHR32071:SF74">
    <property type="entry name" value="TRANSCRIPTIONAL ACTIVATOR ROCR"/>
    <property type="match status" value="1"/>
</dbReference>
<dbReference type="Proteomes" id="UP001238088">
    <property type="component" value="Unassembled WGS sequence"/>
</dbReference>
<evidence type="ECO:0000256" key="1">
    <source>
        <dbReference type="ARBA" id="ARBA00022741"/>
    </source>
</evidence>
<dbReference type="Pfam" id="PF00158">
    <property type="entry name" value="Sigma54_activat"/>
    <property type="match status" value="1"/>
</dbReference>
<dbReference type="InterPro" id="IPR025662">
    <property type="entry name" value="Sigma_54_int_dom_ATP-bd_1"/>
</dbReference>
<dbReference type="Gene3D" id="1.10.8.60">
    <property type="match status" value="1"/>
</dbReference>
<protein>
    <submittedName>
        <fullName evidence="7">Arginine utilization regulatory protein</fullName>
    </submittedName>
</protein>
<dbReference type="InterPro" id="IPR009057">
    <property type="entry name" value="Homeodomain-like_sf"/>
</dbReference>
<dbReference type="Gene3D" id="3.40.50.300">
    <property type="entry name" value="P-loop containing nucleotide triphosphate hydrolases"/>
    <property type="match status" value="1"/>
</dbReference>
<name>A0ABU0AEB5_9BACI</name>
<dbReference type="Pfam" id="PF25601">
    <property type="entry name" value="AAA_lid_14"/>
    <property type="match status" value="1"/>
</dbReference>
<sequence length="362" mass="41731">MQKIKDQLIDLQLQNTEHPPKMKNDVSKSQEEFRDFIGEDESIQNIKNNIKLFAKTPSPLFIYGETGTGKEVIVQNIHRASRTQGPLITQNCAAIPDNLLESFLFGTVKGGFTGAVDKEGLFEFANGGILFLDEINSLSMNLQAKLLRVLQDQKVRRVGGTKEIPVSVKIISATNIHPIELLENKEMREDLFYRLNVLYLELPPLRSRKEDIPLLIEHFISEYNVKLKKSIKGITEEALAYLMDHSWPGNIRELKNMIERLMNLVQSDYIGKSDIEFSDYLHVISPNYAQGDFFRKKNTKVNFKEEIQRIERKMIMDSLYETKGNISQAARNLDLPQQSLSNKIKKYNLEPEIIRIKLLKYE</sequence>
<dbReference type="SUPFAM" id="SSF52540">
    <property type="entry name" value="P-loop containing nucleoside triphosphate hydrolases"/>
    <property type="match status" value="1"/>
</dbReference>
<dbReference type="Gene3D" id="1.10.10.60">
    <property type="entry name" value="Homeodomain-like"/>
    <property type="match status" value="1"/>
</dbReference>
<evidence type="ECO:0000313" key="8">
    <source>
        <dbReference type="Proteomes" id="UP001238088"/>
    </source>
</evidence>
<dbReference type="InterPro" id="IPR025944">
    <property type="entry name" value="Sigma_54_int_dom_CS"/>
</dbReference>
<dbReference type="PROSITE" id="PS00675">
    <property type="entry name" value="SIGMA54_INTERACT_1"/>
    <property type="match status" value="1"/>
</dbReference>